<reference evidence="7 8" key="1">
    <citation type="submission" date="2010-12" db="EMBL/GenBank/DDBJ databases">
        <authorList>
            <person name="Muzny D."/>
            <person name="Qin X."/>
            <person name="Deng J."/>
            <person name="Jiang H."/>
            <person name="Liu Y."/>
            <person name="Qu J."/>
            <person name="Song X.-Z."/>
            <person name="Zhang L."/>
            <person name="Thornton R."/>
            <person name="Coyle M."/>
            <person name="Francisco L."/>
            <person name="Jackson L."/>
            <person name="Javaid M."/>
            <person name="Korchina V."/>
            <person name="Kovar C."/>
            <person name="Mata R."/>
            <person name="Mathew T."/>
            <person name="Ngo R."/>
            <person name="Nguyen L."/>
            <person name="Nguyen N."/>
            <person name="Okwuonu G."/>
            <person name="Ongeri F."/>
            <person name="Pham C."/>
            <person name="Simmons D."/>
            <person name="Wilczek-Boney K."/>
            <person name="Hale W."/>
            <person name="Jakkamsetti A."/>
            <person name="Pham P."/>
            <person name="Ruth R."/>
            <person name="San Lucas F."/>
            <person name="Warren J."/>
            <person name="Zhang J."/>
            <person name="Zhao Z."/>
            <person name="Zhou C."/>
            <person name="Zhu D."/>
            <person name="Lee S."/>
            <person name="Bess C."/>
            <person name="Blankenburg K."/>
            <person name="Forbes L."/>
            <person name="Fu Q."/>
            <person name="Gubbala S."/>
            <person name="Hirani K."/>
            <person name="Jayaseelan J.C."/>
            <person name="Lara F."/>
            <person name="Munidasa M."/>
            <person name="Palculict T."/>
            <person name="Patil S."/>
            <person name="Pu L.-L."/>
            <person name="Saada N."/>
            <person name="Tang L."/>
            <person name="Weissenberger G."/>
            <person name="Zhu Y."/>
            <person name="Hemphill L."/>
            <person name="Shang Y."/>
            <person name="Youmans B."/>
            <person name="Ayvaz T."/>
            <person name="Ross M."/>
            <person name="Santibanez J."/>
            <person name="Aqrawi P."/>
            <person name="Gross S."/>
            <person name="Joshi V."/>
            <person name="Fowler G."/>
            <person name="Nazareth L."/>
            <person name="Reid J."/>
            <person name="Worley K."/>
            <person name="Petrosino J."/>
            <person name="Highlander S."/>
            <person name="Gibbs R."/>
        </authorList>
    </citation>
    <scope>NUCLEOTIDE SEQUENCE [LARGE SCALE GENOMIC DNA]</scope>
    <source>
        <strain evidence="7 8">ATCC 51599</strain>
    </source>
</reference>
<dbReference type="EMBL" id="AEQP01000022">
    <property type="protein sequence ID" value="EFV94129.1"/>
    <property type="molecule type" value="Genomic_DNA"/>
</dbReference>
<evidence type="ECO:0000259" key="6">
    <source>
        <dbReference type="Pfam" id="PF00733"/>
    </source>
</evidence>
<dbReference type="InterPro" id="IPR006426">
    <property type="entry name" value="Asn_synth_AEB"/>
</dbReference>
<evidence type="ECO:0000256" key="4">
    <source>
        <dbReference type="ARBA" id="ARBA00048741"/>
    </source>
</evidence>
<dbReference type="Gene3D" id="3.40.50.620">
    <property type="entry name" value="HUPs"/>
    <property type="match status" value="1"/>
</dbReference>
<comment type="similarity">
    <text evidence="2">Belongs to the asparagine synthetase family.</text>
</comment>
<dbReference type="CDD" id="cd01991">
    <property type="entry name" value="Asn_synthase_B_C"/>
    <property type="match status" value="1"/>
</dbReference>
<dbReference type="STRING" id="887898.HMPREF0551_2244"/>
<dbReference type="SUPFAM" id="SSF56235">
    <property type="entry name" value="N-terminal nucleophile aminohydrolases (Ntn hydrolases)"/>
    <property type="match status" value="1"/>
</dbReference>
<sequence length="570" mass="64711">MPDGHRFDLQWQGAGWQYIGNEQVGAMGMSNGPHGDDLSAVLHAWMQDRKTPVERCLGRFVLVCWDVPRGLVTIVTDAFKTWPVCYAHEQDRLACASDMRLLVATRLFDNKLSDEALYHYLNFYYVPAHSAIYRAVRKLSGGQRLRWEGGRLQQDNWWHLRYPEDHDPGRELAAIELRERIIETVRSYRPGDEQHWGAFLSGGTDSSSICGILAAAAAPKKVSSFSIGFTEEGYDELGFANIASKAFGLDSHQRRVSEQEAAEALPMLIRAFDEPFGNASAIPTYYCARMAADAGKDLLVAGDGGDEIFGGNERYLKDRIFSLYYGLPSPLRGLGSLLANSLKNTDQRWANRIRNFIERGSIPNPDRFYTDDSFASDHYEELLTADFRSKVARDASLDLQRAVWRSLTAPSELHRLMHLDLTMAIADNDIIKVTGACRSAGVSVRFPYLDRHLVEYTAHLPAHYKLHGTQKRALFKQAMMSVLPEEIRRKKKQGFGLPVSLWMRGNGQFRQLLNDTLESPNARLHDFVRMDTVRGLLERHQRGAWDHASELYQLLVLELWLQRHAHDTQS</sequence>
<dbReference type="InterPro" id="IPR001962">
    <property type="entry name" value="Asn_synthase"/>
</dbReference>
<proteinExistence type="inferred from homology"/>
<name>E7RZY0_9BURK</name>
<evidence type="ECO:0000256" key="1">
    <source>
        <dbReference type="ARBA" id="ARBA00005187"/>
    </source>
</evidence>
<dbReference type="PANTHER" id="PTHR43284">
    <property type="entry name" value="ASPARAGINE SYNTHETASE (GLUTAMINE-HYDROLYZING)"/>
    <property type="match status" value="1"/>
</dbReference>
<comment type="catalytic activity">
    <reaction evidence="4">
        <text>L-aspartate + L-glutamine + ATP + H2O = L-asparagine + L-glutamate + AMP + diphosphate + H(+)</text>
        <dbReference type="Rhea" id="RHEA:12228"/>
        <dbReference type="ChEBI" id="CHEBI:15377"/>
        <dbReference type="ChEBI" id="CHEBI:15378"/>
        <dbReference type="ChEBI" id="CHEBI:29985"/>
        <dbReference type="ChEBI" id="CHEBI:29991"/>
        <dbReference type="ChEBI" id="CHEBI:30616"/>
        <dbReference type="ChEBI" id="CHEBI:33019"/>
        <dbReference type="ChEBI" id="CHEBI:58048"/>
        <dbReference type="ChEBI" id="CHEBI:58359"/>
        <dbReference type="ChEBI" id="CHEBI:456215"/>
        <dbReference type="EC" id="6.3.5.4"/>
    </reaction>
</comment>
<evidence type="ECO:0000313" key="8">
    <source>
        <dbReference type="Proteomes" id="UP000011021"/>
    </source>
</evidence>
<dbReference type="Pfam" id="PF00733">
    <property type="entry name" value="Asn_synthase"/>
    <property type="match status" value="1"/>
</dbReference>
<dbReference type="eggNOG" id="COG0367">
    <property type="taxonomic scope" value="Bacteria"/>
</dbReference>
<dbReference type="InterPro" id="IPR029055">
    <property type="entry name" value="Ntn_hydrolases_N"/>
</dbReference>
<feature type="domain" description="Asparagine synthetase" evidence="6">
    <location>
        <begin position="178"/>
        <end position="562"/>
    </location>
</feature>
<dbReference type="Gene3D" id="3.60.20.10">
    <property type="entry name" value="Glutamine Phosphoribosylpyrophosphate, subunit 1, domain 1"/>
    <property type="match status" value="1"/>
</dbReference>
<protein>
    <recommendedName>
        <fullName evidence="3">asparagine synthase (glutamine-hydrolyzing)</fullName>
        <ecNumber evidence="3">6.3.5.4</ecNumber>
    </recommendedName>
</protein>
<dbReference type="PIRSF" id="PIRSF001589">
    <property type="entry name" value="Asn_synthetase_glu-h"/>
    <property type="match status" value="1"/>
</dbReference>
<evidence type="ECO:0000256" key="5">
    <source>
        <dbReference type="PIRSR" id="PIRSR001589-3"/>
    </source>
</evidence>
<dbReference type="PANTHER" id="PTHR43284:SF1">
    <property type="entry name" value="ASPARAGINE SYNTHETASE"/>
    <property type="match status" value="1"/>
</dbReference>
<comment type="pathway">
    <text evidence="1">Amino-acid biosynthesis; L-asparagine biosynthesis; L-asparagine from L-aspartate (L-Gln route): step 1/1.</text>
</comment>
<dbReference type="EC" id="6.3.5.4" evidence="3"/>
<dbReference type="GO" id="GO:0006529">
    <property type="term" value="P:asparagine biosynthetic process"/>
    <property type="evidence" value="ECO:0007669"/>
    <property type="project" value="InterPro"/>
</dbReference>
<dbReference type="AlphaFoldDB" id="E7RZY0"/>
<comment type="caution">
    <text evidence="7">The sequence shown here is derived from an EMBL/GenBank/DDBJ whole genome shotgun (WGS) entry which is preliminary data.</text>
</comment>
<dbReference type="InterPro" id="IPR014729">
    <property type="entry name" value="Rossmann-like_a/b/a_fold"/>
</dbReference>
<dbReference type="Proteomes" id="UP000011021">
    <property type="component" value="Unassembled WGS sequence"/>
</dbReference>
<evidence type="ECO:0000313" key="7">
    <source>
        <dbReference type="EMBL" id="EFV94129.1"/>
    </source>
</evidence>
<keyword evidence="8" id="KW-1185">Reference proteome</keyword>
<evidence type="ECO:0000256" key="3">
    <source>
        <dbReference type="ARBA" id="ARBA00012737"/>
    </source>
</evidence>
<evidence type="ECO:0000256" key="2">
    <source>
        <dbReference type="ARBA" id="ARBA00005752"/>
    </source>
</evidence>
<dbReference type="HOGENOM" id="CLU_014658_3_1_4"/>
<organism evidence="7 8">
    <name type="scientific">Lautropia mirabilis ATCC 51599</name>
    <dbReference type="NCBI Taxonomy" id="887898"/>
    <lineage>
        <taxon>Bacteria</taxon>
        <taxon>Pseudomonadati</taxon>
        <taxon>Pseudomonadota</taxon>
        <taxon>Betaproteobacteria</taxon>
        <taxon>Burkholderiales</taxon>
        <taxon>Burkholderiaceae</taxon>
        <taxon>Lautropia</taxon>
    </lineage>
</organism>
<dbReference type="GO" id="GO:0005829">
    <property type="term" value="C:cytosol"/>
    <property type="evidence" value="ECO:0007669"/>
    <property type="project" value="TreeGrafter"/>
</dbReference>
<accession>E7RZY0</accession>
<dbReference type="InterPro" id="IPR051786">
    <property type="entry name" value="ASN_synthetase/amidase"/>
</dbReference>
<gene>
    <name evidence="7" type="ORF">HMPREF0551_2244</name>
</gene>
<feature type="site" description="Important for beta-aspartyl-AMP intermediate formation" evidence="5">
    <location>
        <position position="303"/>
    </location>
</feature>
<dbReference type="GO" id="GO:0004066">
    <property type="term" value="F:asparagine synthase (glutamine-hydrolyzing) activity"/>
    <property type="evidence" value="ECO:0007669"/>
    <property type="project" value="UniProtKB-EC"/>
</dbReference>
<dbReference type="SUPFAM" id="SSF52402">
    <property type="entry name" value="Adenine nucleotide alpha hydrolases-like"/>
    <property type="match status" value="1"/>
</dbReference>